<comment type="caution">
    <text evidence="11">The sequence shown here is derived from an EMBL/GenBank/DDBJ whole genome shotgun (WGS) entry which is preliminary data.</text>
</comment>
<feature type="binding site" evidence="9">
    <location>
        <position position="79"/>
    </location>
    <ligand>
        <name>Zn(2+)</name>
        <dbReference type="ChEBI" id="CHEBI:29105"/>
    </ligand>
</feature>
<dbReference type="InterPro" id="IPR035461">
    <property type="entry name" value="GmhA/DiaA"/>
</dbReference>
<dbReference type="InterPro" id="IPR046348">
    <property type="entry name" value="SIS_dom_sf"/>
</dbReference>
<evidence type="ECO:0000313" key="11">
    <source>
        <dbReference type="EMBL" id="MDT7043060.1"/>
    </source>
</evidence>
<comment type="miscellaneous">
    <text evidence="9">The reaction produces a racemic mixture of D-glycero-alpha-D-manno-heptose 7-phosphate and D-glycero-beta-D-manno-heptose 7-phosphate.</text>
</comment>
<keyword evidence="8 9" id="KW-0119">Carbohydrate metabolism</keyword>
<dbReference type="InterPro" id="IPR001347">
    <property type="entry name" value="SIS_dom"/>
</dbReference>
<proteinExistence type="inferred from homology"/>
<comment type="similarity">
    <text evidence="3 9">Belongs to the SIS family. GmhA subfamily.</text>
</comment>
<feature type="binding site" evidence="9">
    <location>
        <position position="186"/>
    </location>
    <ligand>
        <name>Zn(2+)</name>
        <dbReference type="ChEBI" id="CHEBI:29105"/>
    </ligand>
</feature>
<evidence type="ECO:0000256" key="9">
    <source>
        <dbReference type="HAMAP-Rule" id="MF_00067"/>
    </source>
</evidence>
<feature type="binding site" evidence="9">
    <location>
        <position position="194"/>
    </location>
    <ligand>
        <name>Zn(2+)</name>
        <dbReference type="ChEBI" id="CHEBI:29105"/>
    </ligand>
</feature>
<feature type="domain" description="SIS" evidence="10">
    <location>
        <begin position="51"/>
        <end position="209"/>
    </location>
</feature>
<dbReference type="Pfam" id="PF13580">
    <property type="entry name" value="SIS_2"/>
    <property type="match status" value="1"/>
</dbReference>
<dbReference type="HAMAP" id="MF_00067">
    <property type="entry name" value="GmhA"/>
    <property type="match status" value="1"/>
</dbReference>
<evidence type="ECO:0000256" key="4">
    <source>
        <dbReference type="ARBA" id="ARBA00022490"/>
    </source>
</evidence>
<comment type="catalytic activity">
    <reaction evidence="1 9">
        <text>2 D-sedoheptulose 7-phosphate = D-glycero-alpha-D-manno-heptose 7-phosphate + D-glycero-beta-D-manno-heptose 7-phosphate</text>
        <dbReference type="Rhea" id="RHEA:27489"/>
        <dbReference type="ChEBI" id="CHEBI:57483"/>
        <dbReference type="ChEBI" id="CHEBI:60203"/>
        <dbReference type="ChEBI" id="CHEBI:60204"/>
        <dbReference type="EC" id="5.3.1.28"/>
    </reaction>
</comment>
<keyword evidence="6 9" id="KW-0862">Zinc</keyword>
<sequence>MTTVVFSFKSILESGPMNIEQVAQRFRESGEVKQAFVNAYAGQIVKVAELIVASLQAGGKILLFGNGGSATDASHIAAEFVGRYDRDRTPLPALALGTDMAAITCIANDYEYADIFSRQIMALGRKGDIAIAISTSGNSPNVLKAVETAQGQGLTTVAWTGKGGGKLGNQVDYPFVVPSKVTARIQECHITLGHVLCEIVEQKIFANAT</sequence>
<feature type="binding site" evidence="9">
    <location>
        <position position="79"/>
    </location>
    <ligand>
        <name>substrate</name>
    </ligand>
</feature>
<dbReference type="InterPro" id="IPR004515">
    <property type="entry name" value="Phosphoheptose_Isoase"/>
</dbReference>
<evidence type="ECO:0000256" key="6">
    <source>
        <dbReference type="ARBA" id="ARBA00022833"/>
    </source>
</evidence>
<comment type="pathway">
    <text evidence="9">Carbohydrate biosynthesis; D-glycero-D-manno-heptose 7-phosphate biosynthesis; D-glycero-alpha-D-manno-heptose 7-phosphate and D-glycero-beta-D-manno-heptose 7-phosphate from sedoheptulose 7-phosphate: step 1/1.</text>
</comment>
<dbReference type="InterPro" id="IPR050099">
    <property type="entry name" value="SIS_GmhA/DiaA_subfam"/>
</dbReference>
<feature type="binding site" evidence="9">
    <location>
        <position position="75"/>
    </location>
    <ligand>
        <name>Zn(2+)</name>
        <dbReference type="ChEBI" id="CHEBI:29105"/>
    </ligand>
</feature>
<evidence type="ECO:0000259" key="10">
    <source>
        <dbReference type="PROSITE" id="PS51464"/>
    </source>
</evidence>
<dbReference type="EMBL" id="JAQOUE010000001">
    <property type="protein sequence ID" value="MDT7043060.1"/>
    <property type="molecule type" value="Genomic_DNA"/>
</dbReference>
<evidence type="ECO:0000256" key="7">
    <source>
        <dbReference type="ARBA" id="ARBA00023235"/>
    </source>
</evidence>
<feature type="binding site" evidence="9">
    <location>
        <begin position="108"/>
        <end position="109"/>
    </location>
    <ligand>
        <name>substrate</name>
    </ligand>
</feature>
<comment type="function">
    <text evidence="9">Catalyzes the isomerization of sedoheptulose 7-phosphate in D-glycero-D-manno-heptose 7-phosphate.</text>
</comment>
<accession>A0ABU3K9C4</accession>
<dbReference type="GO" id="GO:0016853">
    <property type="term" value="F:isomerase activity"/>
    <property type="evidence" value="ECO:0007669"/>
    <property type="project" value="UniProtKB-KW"/>
</dbReference>
<evidence type="ECO:0000256" key="2">
    <source>
        <dbReference type="ARBA" id="ARBA00004496"/>
    </source>
</evidence>
<keyword evidence="12" id="KW-1185">Reference proteome</keyword>
<evidence type="ECO:0000256" key="1">
    <source>
        <dbReference type="ARBA" id="ARBA00000348"/>
    </source>
</evidence>
<feature type="binding site" evidence="9">
    <location>
        <begin position="66"/>
        <end position="68"/>
    </location>
    <ligand>
        <name>substrate</name>
    </ligand>
</feature>
<evidence type="ECO:0000256" key="8">
    <source>
        <dbReference type="ARBA" id="ARBA00023277"/>
    </source>
</evidence>
<dbReference type="Proteomes" id="UP001250932">
    <property type="component" value="Unassembled WGS sequence"/>
</dbReference>
<dbReference type="CDD" id="cd05006">
    <property type="entry name" value="SIS_GmhA"/>
    <property type="match status" value="1"/>
</dbReference>
<dbReference type="Gene3D" id="3.40.50.10490">
    <property type="entry name" value="Glucose-6-phosphate isomerase like protein, domain 1"/>
    <property type="match status" value="1"/>
</dbReference>
<protein>
    <recommendedName>
        <fullName evidence="9">Phosphoheptose isomerase</fullName>
        <ecNumber evidence="9">5.3.1.28</ecNumber>
    </recommendedName>
    <alternativeName>
        <fullName evidence="9">Sedoheptulose 7-phosphate isomerase</fullName>
    </alternativeName>
</protein>
<reference evidence="11 12" key="1">
    <citation type="journal article" date="2023" name="ISME J.">
        <title>Cultivation and genomic characterization of novel and ubiquitous marine nitrite-oxidizing bacteria from the Nitrospirales.</title>
        <authorList>
            <person name="Mueller A.J."/>
            <person name="Daebeler A."/>
            <person name="Herbold C.W."/>
            <person name="Kirkegaard R.H."/>
            <person name="Daims H."/>
        </authorList>
    </citation>
    <scope>NUCLEOTIDE SEQUENCE [LARGE SCALE GENOMIC DNA]</scope>
    <source>
        <strain evidence="11 12">EB</strain>
    </source>
</reference>
<keyword evidence="5 9" id="KW-0479">Metal-binding</keyword>
<evidence type="ECO:0000256" key="5">
    <source>
        <dbReference type="ARBA" id="ARBA00022723"/>
    </source>
</evidence>
<dbReference type="EC" id="5.3.1.28" evidence="9"/>
<keyword evidence="4 9" id="KW-0963">Cytoplasm</keyword>
<dbReference type="RefSeq" id="WP_313833543.1">
    <property type="nucleotide sequence ID" value="NZ_JAQOUE010000001.1"/>
</dbReference>
<evidence type="ECO:0000256" key="3">
    <source>
        <dbReference type="ARBA" id="ARBA00009894"/>
    </source>
</evidence>
<gene>
    <name evidence="9" type="primary">gmhA</name>
    <name evidence="11" type="ORF">PPG34_11905</name>
</gene>
<dbReference type="PROSITE" id="PS51464">
    <property type="entry name" value="SIS"/>
    <property type="match status" value="1"/>
</dbReference>
<dbReference type="PANTHER" id="PTHR30390:SF6">
    <property type="entry name" value="DNAA INITIATOR-ASSOCIATING PROTEIN DIAA"/>
    <property type="match status" value="1"/>
</dbReference>
<feature type="binding site" evidence="9">
    <location>
        <begin position="134"/>
        <end position="136"/>
    </location>
    <ligand>
        <name>substrate</name>
    </ligand>
</feature>
<dbReference type="PANTHER" id="PTHR30390">
    <property type="entry name" value="SEDOHEPTULOSE 7-PHOSPHATE ISOMERASE / DNAA INITIATOR-ASSOCIATING FACTOR FOR REPLICATION INITIATION"/>
    <property type="match status" value="1"/>
</dbReference>
<dbReference type="SUPFAM" id="SSF53697">
    <property type="entry name" value="SIS domain"/>
    <property type="match status" value="1"/>
</dbReference>
<comment type="cofactor">
    <cofactor evidence="9">
        <name>Zn(2+)</name>
        <dbReference type="ChEBI" id="CHEBI:29105"/>
    </cofactor>
    <text evidence="9">Binds 1 zinc ion per subunit.</text>
</comment>
<comment type="subcellular location">
    <subcellularLocation>
        <location evidence="2 9">Cytoplasm</location>
    </subcellularLocation>
</comment>
<name>A0ABU3K9C4_9BACT</name>
<feature type="binding site" evidence="9">
    <location>
        <position position="186"/>
    </location>
    <ligand>
        <name>substrate</name>
    </ligand>
</feature>
<feature type="binding site" evidence="9">
    <location>
        <position position="139"/>
    </location>
    <ligand>
        <name>substrate</name>
    </ligand>
</feature>
<evidence type="ECO:0000313" key="12">
    <source>
        <dbReference type="Proteomes" id="UP001250932"/>
    </source>
</evidence>
<keyword evidence="7 9" id="KW-0413">Isomerase</keyword>
<organism evidence="11 12">
    <name type="scientific">Candidatus Nitronereus thalassa</name>
    <dbReference type="NCBI Taxonomy" id="3020898"/>
    <lineage>
        <taxon>Bacteria</taxon>
        <taxon>Pseudomonadati</taxon>
        <taxon>Nitrospirota</taxon>
        <taxon>Nitrospiria</taxon>
        <taxon>Nitrospirales</taxon>
        <taxon>Nitrospiraceae</taxon>
        <taxon>Candidatus Nitronereus</taxon>
    </lineage>
</organism>